<keyword evidence="2" id="KW-1185">Reference proteome</keyword>
<evidence type="ECO:0000313" key="2">
    <source>
        <dbReference type="Proteomes" id="UP000077266"/>
    </source>
</evidence>
<dbReference type="AlphaFoldDB" id="A0A166N980"/>
<evidence type="ECO:0000313" key="1">
    <source>
        <dbReference type="EMBL" id="KZV78897.1"/>
    </source>
</evidence>
<sequence length="330" mass="36541">MMDVSGQAFAGNAPIERLHLDGIQILEPQQAFSKVEYFSGTACWREAPREMPQVMTHVANLAQHFPALRRLGFIYFDNISRIFNEGSPCPAGVTDLELVYYPDYRIGAGTAAAFASLHTVDNIRIENAPATLMLHLLRSCFSAESIRLIKDNTLTFTSAMHGNKNPRRLEFHLPHPVDLQDFVKMEFLPRADVLMLGPQALQHHSPTFIAGIVKTTAPNLRTLIVRLPPNSSGVILPAWIPGTPRLRLNRLQCLLVAGTRGAGGILPVITFKGIQSFVERVFDHTRSAQALPVGLHVSGAHMMDEDYGQILQSGMFAVVKREAEPLVFED</sequence>
<dbReference type="EMBL" id="KV426730">
    <property type="protein sequence ID" value="KZV78897.1"/>
    <property type="molecule type" value="Genomic_DNA"/>
</dbReference>
<name>A0A166N980_EXIGL</name>
<dbReference type="Proteomes" id="UP000077266">
    <property type="component" value="Unassembled WGS sequence"/>
</dbReference>
<proteinExistence type="predicted"/>
<accession>A0A166N980</accession>
<gene>
    <name evidence="1" type="ORF">EXIGLDRAFT_736246</name>
</gene>
<dbReference type="InParanoid" id="A0A166N980"/>
<reference evidence="1 2" key="1">
    <citation type="journal article" date="2016" name="Mol. Biol. Evol.">
        <title>Comparative Genomics of Early-Diverging Mushroom-Forming Fungi Provides Insights into the Origins of Lignocellulose Decay Capabilities.</title>
        <authorList>
            <person name="Nagy L.G."/>
            <person name="Riley R."/>
            <person name="Tritt A."/>
            <person name="Adam C."/>
            <person name="Daum C."/>
            <person name="Floudas D."/>
            <person name="Sun H."/>
            <person name="Yadav J.S."/>
            <person name="Pangilinan J."/>
            <person name="Larsson K.H."/>
            <person name="Matsuura K."/>
            <person name="Barry K."/>
            <person name="Labutti K."/>
            <person name="Kuo R."/>
            <person name="Ohm R.A."/>
            <person name="Bhattacharya S.S."/>
            <person name="Shirouzu T."/>
            <person name="Yoshinaga Y."/>
            <person name="Martin F.M."/>
            <person name="Grigoriev I.V."/>
            <person name="Hibbett D.S."/>
        </authorList>
    </citation>
    <scope>NUCLEOTIDE SEQUENCE [LARGE SCALE GENOMIC DNA]</scope>
    <source>
        <strain evidence="1 2">HHB12029</strain>
    </source>
</reference>
<organism evidence="1 2">
    <name type="scientific">Exidia glandulosa HHB12029</name>
    <dbReference type="NCBI Taxonomy" id="1314781"/>
    <lineage>
        <taxon>Eukaryota</taxon>
        <taxon>Fungi</taxon>
        <taxon>Dikarya</taxon>
        <taxon>Basidiomycota</taxon>
        <taxon>Agaricomycotina</taxon>
        <taxon>Agaricomycetes</taxon>
        <taxon>Auriculariales</taxon>
        <taxon>Exidiaceae</taxon>
        <taxon>Exidia</taxon>
    </lineage>
</organism>
<protein>
    <submittedName>
        <fullName evidence="1">Uncharacterized protein</fullName>
    </submittedName>
</protein>